<dbReference type="PANTHER" id="PTHR46383:SF2">
    <property type="entry name" value="AMINOTRANSFERASE"/>
    <property type="match status" value="1"/>
</dbReference>
<dbReference type="CDD" id="cd00609">
    <property type="entry name" value="AAT_like"/>
    <property type="match status" value="1"/>
</dbReference>
<dbReference type="Gene3D" id="3.40.640.10">
    <property type="entry name" value="Type I PLP-dependent aspartate aminotransferase-like (Major domain)"/>
    <property type="match status" value="1"/>
</dbReference>
<dbReference type="GO" id="GO:0030170">
    <property type="term" value="F:pyridoxal phosphate binding"/>
    <property type="evidence" value="ECO:0007669"/>
    <property type="project" value="InterPro"/>
</dbReference>
<keyword evidence="3 7" id="KW-0032">Aminotransferase</keyword>
<dbReference type="Proteomes" id="UP000823889">
    <property type="component" value="Unassembled WGS sequence"/>
</dbReference>
<reference evidence="7" key="1">
    <citation type="journal article" date="2021" name="PeerJ">
        <title>Extensive microbial diversity within the chicken gut microbiome revealed by metagenomics and culture.</title>
        <authorList>
            <person name="Gilroy R."/>
            <person name="Ravi A."/>
            <person name="Getino M."/>
            <person name="Pursley I."/>
            <person name="Horton D.L."/>
            <person name="Alikhan N.F."/>
            <person name="Baker D."/>
            <person name="Gharbi K."/>
            <person name="Hall N."/>
            <person name="Watson M."/>
            <person name="Adriaenssens E.M."/>
            <person name="Foster-Nyarko E."/>
            <person name="Jarju S."/>
            <person name="Secka A."/>
            <person name="Antonio M."/>
            <person name="Oren A."/>
            <person name="Chaudhuri R.R."/>
            <person name="La Ragione R."/>
            <person name="Hildebrand F."/>
            <person name="Pallen M.J."/>
        </authorList>
    </citation>
    <scope>NUCLEOTIDE SEQUENCE</scope>
    <source>
        <strain evidence="7">9264</strain>
    </source>
</reference>
<evidence type="ECO:0000259" key="6">
    <source>
        <dbReference type="Pfam" id="PF00155"/>
    </source>
</evidence>
<evidence type="ECO:0000256" key="2">
    <source>
        <dbReference type="ARBA" id="ARBA00007441"/>
    </source>
</evidence>
<comment type="similarity">
    <text evidence="2">Belongs to the class-I pyridoxal-phosphate-dependent aminotransferase family.</text>
</comment>
<dbReference type="NCBIfam" id="NF005601">
    <property type="entry name" value="PRK07337.1"/>
    <property type="match status" value="1"/>
</dbReference>
<dbReference type="SUPFAM" id="SSF53383">
    <property type="entry name" value="PLP-dependent transferases"/>
    <property type="match status" value="1"/>
</dbReference>
<protein>
    <submittedName>
        <fullName evidence="7">Pyridoxal phosphate-dependent aminotransferase</fullName>
        <ecNumber evidence="7">2.6.1.-</ecNumber>
    </submittedName>
</protein>
<feature type="domain" description="Aminotransferase class I/classII large" evidence="6">
    <location>
        <begin position="32"/>
        <end position="379"/>
    </location>
</feature>
<reference evidence="7" key="2">
    <citation type="submission" date="2021-04" db="EMBL/GenBank/DDBJ databases">
        <authorList>
            <person name="Gilroy R."/>
        </authorList>
    </citation>
    <scope>NUCLEOTIDE SEQUENCE</scope>
    <source>
        <strain evidence="7">9264</strain>
    </source>
</reference>
<dbReference type="InterPro" id="IPR050596">
    <property type="entry name" value="AspAT/PAT-like"/>
</dbReference>
<dbReference type="EC" id="2.6.1.-" evidence="7"/>
<name>A0A9D2U8C5_9BURK</name>
<keyword evidence="4 7" id="KW-0808">Transferase</keyword>
<dbReference type="PANTHER" id="PTHR46383">
    <property type="entry name" value="ASPARTATE AMINOTRANSFERASE"/>
    <property type="match status" value="1"/>
</dbReference>
<organism evidence="7 8">
    <name type="scientific">Candidatus Paenalcaligenes intestinipullorum</name>
    <dbReference type="NCBI Taxonomy" id="2838718"/>
    <lineage>
        <taxon>Bacteria</taxon>
        <taxon>Pseudomonadati</taxon>
        <taxon>Pseudomonadota</taxon>
        <taxon>Betaproteobacteria</taxon>
        <taxon>Burkholderiales</taxon>
        <taxon>Alcaligenaceae</taxon>
        <taxon>Paenalcaligenes</taxon>
    </lineage>
</organism>
<dbReference type="GO" id="GO:0006520">
    <property type="term" value="P:amino acid metabolic process"/>
    <property type="evidence" value="ECO:0007669"/>
    <property type="project" value="InterPro"/>
</dbReference>
<dbReference type="AlphaFoldDB" id="A0A9D2U8C5"/>
<sequence length="398" mass="44002">MYPLAERTKQIAPFHAVELLKTAQQLQNAGHDIISLGIGEPDFTAPSAVVQALQAASNQGLSQYTSPLGLPALRKAISQYYQQQFGAQLHPDRILVTTGASAALNLACLAVINPGDEILMPDPSYPANQNFVFAAGGVPKLIPCNAQQRYQLSARDVARHWGPTTKGLLIASPSNPTGTSLPHDELKAIIEEVRRRQGFIIMDEIYLGLYYEQSPRSALTLDDDILIINSFSKYFQMTGWRLGWMIMPEAHRPAIERMAASLAICAPSLAQHAALACFEPSTLALYEERRLTLKARRDYLLPALEDLGFSIPVKPDGAFYIYADIRAFDKDSQRFAHRLLHEAHVVAVPGLDFGPVHAAHMLRFSYATPLPRLEQAIERMRVFLKTYSAAEAQLAQQA</sequence>
<dbReference type="InterPro" id="IPR015424">
    <property type="entry name" value="PyrdxlP-dep_Trfase"/>
</dbReference>
<accession>A0A9D2U8C5</accession>
<dbReference type="InterPro" id="IPR004839">
    <property type="entry name" value="Aminotransferase_I/II_large"/>
</dbReference>
<evidence type="ECO:0000313" key="8">
    <source>
        <dbReference type="Proteomes" id="UP000823889"/>
    </source>
</evidence>
<comment type="caution">
    <text evidence="7">The sequence shown here is derived from an EMBL/GenBank/DDBJ whole genome shotgun (WGS) entry which is preliminary data.</text>
</comment>
<evidence type="ECO:0000256" key="5">
    <source>
        <dbReference type="ARBA" id="ARBA00022898"/>
    </source>
</evidence>
<gene>
    <name evidence="7" type="ORF">H9906_00470</name>
</gene>
<comment type="cofactor">
    <cofactor evidence="1">
        <name>pyridoxal 5'-phosphate</name>
        <dbReference type="ChEBI" id="CHEBI:597326"/>
    </cofactor>
</comment>
<evidence type="ECO:0000256" key="4">
    <source>
        <dbReference type="ARBA" id="ARBA00022679"/>
    </source>
</evidence>
<dbReference type="GO" id="GO:0008483">
    <property type="term" value="F:transaminase activity"/>
    <property type="evidence" value="ECO:0007669"/>
    <property type="project" value="UniProtKB-KW"/>
</dbReference>
<dbReference type="EMBL" id="DWUQ01000008">
    <property type="protein sequence ID" value="HJD43487.1"/>
    <property type="molecule type" value="Genomic_DNA"/>
</dbReference>
<keyword evidence="5" id="KW-0663">Pyridoxal phosphate</keyword>
<proteinExistence type="inferred from homology"/>
<evidence type="ECO:0000256" key="3">
    <source>
        <dbReference type="ARBA" id="ARBA00022576"/>
    </source>
</evidence>
<evidence type="ECO:0000256" key="1">
    <source>
        <dbReference type="ARBA" id="ARBA00001933"/>
    </source>
</evidence>
<evidence type="ECO:0000313" key="7">
    <source>
        <dbReference type="EMBL" id="HJD43487.1"/>
    </source>
</evidence>
<dbReference type="Pfam" id="PF00155">
    <property type="entry name" value="Aminotran_1_2"/>
    <property type="match status" value="1"/>
</dbReference>
<dbReference type="InterPro" id="IPR015421">
    <property type="entry name" value="PyrdxlP-dep_Trfase_major"/>
</dbReference>